<dbReference type="SUPFAM" id="SSF53639">
    <property type="entry name" value="AraD/HMP-PK domain-like"/>
    <property type="match status" value="1"/>
</dbReference>
<accession>A0A9J7BH40</accession>
<name>A0A9J7BH40_9BACT</name>
<protein>
    <submittedName>
        <fullName evidence="4">Class II aldolase/adducin family protein</fullName>
    </submittedName>
</protein>
<keyword evidence="5" id="KW-1185">Reference proteome</keyword>
<dbReference type="InterPro" id="IPR036409">
    <property type="entry name" value="Aldolase_II/adducin_N_sf"/>
</dbReference>
<keyword evidence="2" id="KW-0456">Lyase</keyword>
<dbReference type="InterPro" id="IPR001303">
    <property type="entry name" value="Aldolase_II/adducin_N"/>
</dbReference>
<dbReference type="GO" id="GO:0016832">
    <property type="term" value="F:aldehyde-lyase activity"/>
    <property type="evidence" value="ECO:0007669"/>
    <property type="project" value="TreeGrafter"/>
</dbReference>
<dbReference type="KEGG" id="orp:MOP44_17125"/>
<dbReference type="AlphaFoldDB" id="A0A9J7BH40"/>
<evidence type="ECO:0000313" key="4">
    <source>
        <dbReference type="EMBL" id="UWZ82292.1"/>
    </source>
</evidence>
<evidence type="ECO:0000259" key="3">
    <source>
        <dbReference type="SMART" id="SM01007"/>
    </source>
</evidence>
<feature type="domain" description="Class II aldolase/adducin N-terminal" evidence="3">
    <location>
        <begin position="8"/>
        <end position="186"/>
    </location>
</feature>
<dbReference type="EMBL" id="CP093313">
    <property type="protein sequence ID" value="UWZ82292.1"/>
    <property type="molecule type" value="Genomic_DNA"/>
</dbReference>
<gene>
    <name evidence="4" type="ORF">MOP44_17125</name>
</gene>
<keyword evidence="1" id="KW-0479">Metal-binding</keyword>
<dbReference type="InterPro" id="IPR050197">
    <property type="entry name" value="Aldolase_class_II_sugar_metab"/>
</dbReference>
<organism evidence="4 5">
    <name type="scientific">Occallatibacter riparius</name>
    <dbReference type="NCBI Taxonomy" id="1002689"/>
    <lineage>
        <taxon>Bacteria</taxon>
        <taxon>Pseudomonadati</taxon>
        <taxon>Acidobacteriota</taxon>
        <taxon>Terriglobia</taxon>
        <taxon>Terriglobales</taxon>
        <taxon>Acidobacteriaceae</taxon>
        <taxon>Occallatibacter</taxon>
    </lineage>
</organism>
<dbReference type="GO" id="GO:0046872">
    <property type="term" value="F:metal ion binding"/>
    <property type="evidence" value="ECO:0007669"/>
    <property type="project" value="UniProtKB-KW"/>
</dbReference>
<dbReference type="GO" id="GO:0019323">
    <property type="term" value="P:pentose catabolic process"/>
    <property type="evidence" value="ECO:0007669"/>
    <property type="project" value="TreeGrafter"/>
</dbReference>
<dbReference type="RefSeq" id="WP_260791470.1">
    <property type="nucleotide sequence ID" value="NZ_CP093313.1"/>
</dbReference>
<dbReference type="SMART" id="SM01007">
    <property type="entry name" value="Aldolase_II"/>
    <property type="match status" value="1"/>
</dbReference>
<dbReference type="Gene3D" id="3.40.225.10">
    <property type="entry name" value="Class II aldolase/adducin N-terminal domain"/>
    <property type="match status" value="1"/>
</dbReference>
<proteinExistence type="predicted"/>
<dbReference type="Pfam" id="PF00596">
    <property type="entry name" value="Aldolase_II"/>
    <property type="match status" value="1"/>
</dbReference>
<dbReference type="PANTHER" id="PTHR22789:SF0">
    <property type="entry name" value="3-OXO-TETRONATE 4-PHOSPHATE DECARBOXYLASE-RELATED"/>
    <property type="match status" value="1"/>
</dbReference>
<dbReference type="PANTHER" id="PTHR22789">
    <property type="entry name" value="FUCULOSE PHOSPHATE ALDOLASE"/>
    <property type="match status" value="1"/>
</dbReference>
<reference evidence="4" key="1">
    <citation type="submission" date="2021-04" db="EMBL/GenBank/DDBJ databases">
        <title>Phylogenetic analysis of Acidobacteriaceae.</title>
        <authorList>
            <person name="Qiu L."/>
            <person name="Zhang Q."/>
        </authorList>
    </citation>
    <scope>NUCLEOTIDE SEQUENCE</scope>
    <source>
        <strain evidence="4">DSM 25168</strain>
    </source>
</reference>
<evidence type="ECO:0000256" key="1">
    <source>
        <dbReference type="ARBA" id="ARBA00022723"/>
    </source>
</evidence>
<sequence>MTFESVRRDLIAACLHLADKGYLAGTGGNVACRIDEEHFAITPSASDYYALNAADICVLRLSDLQQVAGDKRPSVEHKLHAHLLRARRDCVASIHTHQPIASAYTLLGRDLEFDLPAYRAALGPKALCVGYAPSGTAWLASKLRKSLRPDINAYFLRNHGVVCCGPSLREAAQRVDMLERACSEFFRSAIQNRQISGAEAWTREALSLLVPNPELENRP</sequence>
<evidence type="ECO:0000313" key="5">
    <source>
        <dbReference type="Proteomes" id="UP001059380"/>
    </source>
</evidence>
<dbReference type="GO" id="GO:0005829">
    <property type="term" value="C:cytosol"/>
    <property type="evidence" value="ECO:0007669"/>
    <property type="project" value="TreeGrafter"/>
</dbReference>
<dbReference type="Proteomes" id="UP001059380">
    <property type="component" value="Chromosome"/>
</dbReference>
<evidence type="ECO:0000256" key="2">
    <source>
        <dbReference type="ARBA" id="ARBA00023239"/>
    </source>
</evidence>